<dbReference type="Proteomes" id="UP001163152">
    <property type="component" value="Chromosome"/>
</dbReference>
<organism evidence="3 4">
    <name type="scientific">Thermocoleostomius sinensis A174</name>
    <dbReference type="NCBI Taxonomy" id="2016057"/>
    <lineage>
        <taxon>Bacteria</taxon>
        <taxon>Bacillati</taxon>
        <taxon>Cyanobacteriota</taxon>
        <taxon>Cyanophyceae</taxon>
        <taxon>Oculatellales</taxon>
        <taxon>Oculatellaceae</taxon>
        <taxon>Thermocoleostomius</taxon>
    </lineage>
</organism>
<dbReference type="RefSeq" id="WP_268610144.1">
    <property type="nucleotide sequence ID" value="NZ_CP113797.1"/>
</dbReference>
<reference evidence="3" key="1">
    <citation type="submission" date="2022-12" db="EMBL/GenBank/DDBJ databases">
        <title>Polyphasic identification of a Novel Hot-Spring Cyanobacterium Ocullathermofonsia sinensis gen nov. sp. nov. and Genomic Insights on its Adaptations to the Thermal Habitat.</title>
        <authorList>
            <person name="Daroch M."/>
            <person name="Tang J."/>
            <person name="Jiang Y."/>
        </authorList>
    </citation>
    <scope>NUCLEOTIDE SEQUENCE</scope>
    <source>
        <strain evidence="3">PKUAC-SCTA174</strain>
    </source>
</reference>
<evidence type="ECO:0000259" key="2">
    <source>
        <dbReference type="Pfam" id="PF00188"/>
    </source>
</evidence>
<dbReference type="PANTHER" id="PTHR31157">
    <property type="entry name" value="SCP DOMAIN-CONTAINING PROTEIN"/>
    <property type="match status" value="1"/>
</dbReference>
<dbReference type="KEGG" id="tsin:OXH18_24420"/>
<dbReference type="SUPFAM" id="SSF55797">
    <property type="entry name" value="PR-1-like"/>
    <property type="match status" value="1"/>
</dbReference>
<keyword evidence="4" id="KW-1185">Reference proteome</keyword>
<proteinExistence type="predicted"/>
<feature type="region of interest" description="Disordered" evidence="1">
    <location>
        <begin position="48"/>
        <end position="69"/>
    </location>
</feature>
<dbReference type="CDD" id="cd05379">
    <property type="entry name" value="CAP_bacterial"/>
    <property type="match status" value="1"/>
</dbReference>
<accession>A0A9E9C9Z8</accession>
<dbReference type="PROSITE" id="PS51257">
    <property type="entry name" value="PROKAR_LIPOPROTEIN"/>
    <property type="match status" value="1"/>
</dbReference>
<evidence type="ECO:0000256" key="1">
    <source>
        <dbReference type="SAM" id="MobiDB-lite"/>
    </source>
</evidence>
<dbReference type="Gene3D" id="3.40.33.10">
    <property type="entry name" value="CAP"/>
    <property type="match status" value="1"/>
</dbReference>
<sequence length="199" mass="22904">MPTQTRQRATSNKSRRVWLIRWLWPVLALGITGCEPLSQWVEQLPDLPDLPTAESPQVPAPVQSPETAEIEAQIRQRINEIRLEQGLTDLQQNDRLAEVARRYSQRMAEQAFFSHTSPDGDTPAQRVQSAGIRYWMVGENLFRSSNIPRPVDAAVEGWMESPGHRENILRAEYRETGIGVWRHGSDYYITQLFLRSFSF</sequence>
<name>A0A9E9C9Z8_9CYAN</name>
<feature type="domain" description="SCP" evidence="2">
    <location>
        <begin position="77"/>
        <end position="193"/>
    </location>
</feature>
<dbReference type="PANTHER" id="PTHR31157:SF1">
    <property type="entry name" value="SCP DOMAIN-CONTAINING PROTEIN"/>
    <property type="match status" value="1"/>
</dbReference>
<dbReference type="AlphaFoldDB" id="A0A9E9C9Z8"/>
<evidence type="ECO:0000313" key="3">
    <source>
        <dbReference type="EMBL" id="WAL60272.1"/>
    </source>
</evidence>
<dbReference type="EMBL" id="CP113797">
    <property type="protein sequence ID" value="WAL60272.1"/>
    <property type="molecule type" value="Genomic_DNA"/>
</dbReference>
<gene>
    <name evidence="3" type="ORF">OXH18_24420</name>
</gene>
<dbReference type="InterPro" id="IPR014044">
    <property type="entry name" value="CAP_dom"/>
</dbReference>
<dbReference type="InterPro" id="IPR035940">
    <property type="entry name" value="CAP_sf"/>
</dbReference>
<protein>
    <submittedName>
        <fullName evidence="3">CAP domain-containing protein</fullName>
    </submittedName>
</protein>
<evidence type="ECO:0000313" key="4">
    <source>
        <dbReference type="Proteomes" id="UP001163152"/>
    </source>
</evidence>
<dbReference type="Pfam" id="PF00188">
    <property type="entry name" value="CAP"/>
    <property type="match status" value="1"/>
</dbReference>